<dbReference type="KEGG" id="banc:PU02_1023"/>
<reference evidence="2 3" key="1">
    <citation type="journal article" date="2015" name="Genome Announc.">
        <title>Complete Genome Sequence of Bartonella ancashensis Strain 20.00, Isolated from the Blood of a Patient with Verruga Peruana.</title>
        <authorList>
            <person name="Hang J."/>
            <person name="Mullins K.E."/>
            <person name="Clifford R.J."/>
            <person name="Onmus-Leone F."/>
            <person name="Yang Y."/>
            <person name="Jiang J."/>
            <person name="Leguia M."/>
            <person name="Kasper M.R."/>
            <person name="Maguina C."/>
            <person name="Lesho E.P."/>
            <person name="Jarman R.G."/>
            <person name="Richards A.L."/>
            <person name="Blazes D."/>
        </authorList>
    </citation>
    <scope>NUCLEOTIDE SEQUENCE [LARGE SCALE GENOMIC DNA]</scope>
    <source>
        <strain evidence="2 3">20.00</strain>
    </source>
</reference>
<accession>A0A0M4M421</accession>
<name>A0A0M4M421_9HYPH</name>
<keyword evidence="1" id="KW-1133">Transmembrane helix</keyword>
<feature type="transmembrane region" description="Helical" evidence="1">
    <location>
        <begin position="6"/>
        <end position="23"/>
    </location>
</feature>
<dbReference type="AlphaFoldDB" id="A0A0M4M421"/>
<evidence type="ECO:0000313" key="2">
    <source>
        <dbReference type="EMBL" id="ALE03837.1"/>
    </source>
</evidence>
<organism evidence="2 3">
    <name type="scientific">Bartonella ancashensis</name>
    <dbReference type="NCBI Taxonomy" id="1318743"/>
    <lineage>
        <taxon>Bacteria</taxon>
        <taxon>Pseudomonadati</taxon>
        <taxon>Pseudomonadota</taxon>
        <taxon>Alphaproteobacteria</taxon>
        <taxon>Hyphomicrobiales</taxon>
        <taxon>Bartonellaceae</taxon>
        <taxon>Bartonella</taxon>
    </lineage>
</organism>
<evidence type="ECO:0000313" key="3">
    <source>
        <dbReference type="Proteomes" id="UP000057213"/>
    </source>
</evidence>
<keyword evidence="1" id="KW-0812">Transmembrane</keyword>
<evidence type="ECO:0000256" key="1">
    <source>
        <dbReference type="SAM" id="Phobius"/>
    </source>
</evidence>
<dbReference type="EMBL" id="CP010401">
    <property type="protein sequence ID" value="ALE03837.1"/>
    <property type="molecule type" value="Genomic_DNA"/>
</dbReference>
<protein>
    <submittedName>
        <fullName evidence="2">Uncharacterized protein</fullName>
    </submittedName>
</protein>
<keyword evidence="3" id="KW-1185">Reference proteome</keyword>
<dbReference type="Proteomes" id="UP000057213">
    <property type="component" value="Chromosome"/>
</dbReference>
<proteinExistence type="predicted"/>
<gene>
    <name evidence="2" type="ORF">PU02_1023</name>
</gene>
<sequence>MSIFVSFVMFFLFITILIFNSLIDKNHHDSNITSSSKICDSKPIFAYKKRKNDIIKVL</sequence>
<keyword evidence="1" id="KW-0472">Membrane</keyword>